<evidence type="ECO:0008006" key="2">
    <source>
        <dbReference type="Google" id="ProtNLM"/>
    </source>
</evidence>
<dbReference type="Gene3D" id="2.160.20.10">
    <property type="entry name" value="Single-stranded right-handed beta-helix, Pectin lyase-like"/>
    <property type="match status" value="1"/>
</dbReference>
<sequence length="257" mass="28251">LFGKRADGWGYFNGKLTNISIWNRLLDEGEIQSNMYSELAGNELDLIGYWNLKEGSGNVLYDHSGNGNHGIIHGASWVEYCQDDFIPNCNPNYDGADVCCPDSWIGDGFADCADQAYNCDLTCYDNDGGDCGSFCGDDICDEGETNENCSDDCESGEEYWSGPVWYVSNSGFNANNGSETSPFFSIQNAINIAEDGDTIYVQSGHYTENLYIANKGIFLIGEHRESTVIDGNQWGSVIRFEGDDSTKQALVSNFSIT</sequence>
<protein>
    <recommendedName>
        <fullName evidence="2">DUF1565 domain-containing protein</fullName>
    </recommendedName>
</protein>
<dbReference type="InterPro" id="IPR011050">
    <property type="entry name" value="Pectin_lyase_fold/virulence"/>
</dbReference>
<dbReference type="InterPro" id="IPR012334">
    <property type="entry name" value="Pectin_lyas_fold"/>
</dbReference>
<dbReference type="Gene3D" id="2.60.120.200">
    <property type="match status" value="1"/>
</dbReference>
<dbReference type="EMBL" id="UINC01183357">
    <property type="protein sequence ID" value="SVD94081.1"/>
    <property type="molecule type" value="Genomic_DNA"/>
</dbReference>
<dbReference type="SUPFAM" id="SSF51126">
    <property type="entry name" value="Pectin lyase-like"/>
    <property type="match status" value="1"/>
</dbReference>
<reference evidence="1" key="1">
    <citation type="submission" date="2018-05" db="EMBL/GenBank/DDBJ databases">
        <authorList>
            <person name="Lanie J.A."/>
            <person name="Ng W.-L."/>
            <person name="Kazmierczak K.M."/>
            <person name="Andrzejewski T.M."/>
            <person name="Davidsen T.M."/>
            <person name="Wayne K.J."/>
            <person name="Tettelin H."/>
            <person name="Glass J.I."/>
            <person name="Rusch D."/>
            <person name="Podicherti R."/>
            <person name="Tsui H.-C.T."/>
            <person name="Winkler M.E."/>
        </authorList>
    </citation>
    <scope>NUCLEOTIDE SEQUENCE</scope>
</reference>
<dbReference type="SUPFAM" id="SSF49899">
    <property type="entry name" value="Concanavalin A-like lectins/glucanases"/>
    <property type="match status" value="1"/>
</dbReference>
<gene>
    <name evidence="1" type="ORF">METZ01_LOCUS446935</name>
</gene>
<feature type="non-terminal residue" evidence="1">
    <location>
        <position position="257"/>
    </location>
</feature>
<feature type="non-terminal residue" evidence="1">
    <location>
        <position position="1"/>
    </location>
</feature>
<accession>A0A382ZF34</accession>
<dbReference type="AlphaFoldDB" id="A0A382ZF34"/>
<proteinExistence type="predicted"/>
<organism evidence="1">
    <name type="scientific">marine metagenome</name>
    <dbReference type="NCBI Taxonomy" id="408172"/>
    <lineage>
        <taxon>unclassified sequences</taxon>
        <taxon>metagenomes</taxon>
        <taxon>ecological metagenomes</taxon>
    </lineage>
</organism>
<name>A0A382ZF34_9ZZZZ</name>
<evidence type="ECO:0000313" key="1">
    <source>
        <dbReference type="EMBL" id="SVD94081.1"/>
    </source>
</evidence>
<dbReference type="InterPro" id="IPR013320">
    <property type="entry name" value="ConA-like_dom_sf"/>
</dbReference>